<comment type="similarity">
    <text evidence="2">Belongs to the TmcAL family.</text>
</comment>
<organism evidence="3 4">
    <name type="scientific">Propionispora vibrioides</name>
    <dbReference type="NCBI Taxonomy" id="112903"/>
    <lineage>
        <taxon>Bacteria</taxon>
        <taxon>Bacillati</taxon>
        <taxon>Bacillota</taxon>
        <taxon>Negativicutes</taxon>
        <taxon>Selenomonadales</taxon>
        <taxon>Sporomusaceae</taxon>
        <taxon>Propionispora</taxon>
    </lineage>
</organism>
<protein>
    <recommendedName>
        <fullName evidence="2">tRNA(Met) cytidine acetate ligase</fullName>
        <ecNumber evidence="2">6.3.4.-</ecNumber>
    </recommendedName>
</protein>
<keyword evidence="2" id="KW-0547">Nucleotide-binding</keyword>
<comment type="subcellular location">
    <subcellularLocation>
        <location evidence="2">Cytoplasm</location>
    </subcellularLocation>
</comment>
<keyword evidence="2" id="KW-0963">Cytoplasm</keyword>
<dbReference type="InterPro" id="IPR008513">
    <property type="entry name" value="tRNA(Met)_cyd_acetate_ligase"/>
</dbReference>
<keyword evidence="1 2" id="KW-0819">tRNA processing</keyword>
<keyword evidence="2" id="KW-0820">tRNA-binding</keyword>
<dbReference type="Proteomes" id="UP000198847">
    <property type="component" value="Unassembled WGS sequence"/>
</dbReference>
<comment type="caution">
    <text evidence="2">Lacks conserved residue(s) required for the propagation of feature annotation.</text>
</comment>
<dbReference type="GO" id="GO:0006400">
    <property type="term" value="P:tRNA modification"/>
    <property type="evidence" value="ECO:0007669"/>
    <property type="project" value="UniProtKB-UniRule"/>
</dbReference>
<dbReference type="NCBIfam" id="NF010191">
    <property type="entry name" value="PRK13670.1"/>
    <property type="match status" value="1"/>
</dbReference>
<dbReference type="GO" id="GO:0016740">
    <property type="term" value="F:transferase activity"/>
    <property type="evidence" value="ECO:0007669"/>
    <property type="project" value="UniProtKB-KW"/>
</dbReference>
<dbReference type="GO" id="GO:0000049">
    <property type="term" value="F:tRNA binding"/>
    <property type="evidence" value="ECO:0007669"/>
    <property type="project" value="UniProtKB-KW"/>
</dbReference>
<dbReference type="HAMAP" id="MF_01539">
    <property type="entry name" value="TmcAL"/>
    <property type="match status" value="1"/>
</dbReference>
<comment type="catalytic activity">
    <reaction evidence="2">
        <text>cytidine(34) in elongator tRNA(Met) + acetate + ATP = N(4)-acetylcytidine(34) in elongator tRNA(Met) + AMP + diphosphate</text>
        <dbReference type="Rhea" id="RHEA:58144"/>
        <dbReference type="Rhea" id="RHEA-COMP:10693"/>
        <dbReference type="Rhea" id="RHEA-COMP:10694"/>
        <dbReference type="ChEBI" id="CHEBI:30089"/>
        <dbReference type="ChEBI" id="CHEBI:30616"/>
        <dbReference type="ChEBI" id="CHEBI:33019"/>
        <dbReference type="ChEBI" id="CHEBI:74900"/>
        <dbReference type="ChEBI" id="CHEBI:82748"/>
        <dbReference type="ChEBI" id="CHEBI:456215"/>
    </reaction>
</comment>
<dbReference type="AlphaFoldDB" id="A0A1H8QTB6"/>
<evidence type="ECO:0000313" key="4">
    <source>
        <dbReference type="Proteomes" id="UP000198847"/>
    </source>
</evidence>
<keyword evidence="2" id="KW-0067">ATP-binding</keyword>
<accession>A0A1H8QTB6</accession>
<sequence length="422" mass="45450">MKAVGIIAEYNPFHSGHQWQLNTAKSLSGCPAAVIVMSGQFVQRGEPALFDKWLRAEMAVRSGADLVIELPAVFALRSAQYFAAGGVRLLQALGIISHLSFGVEDNNLAALKKLADLADTANTGSLVRQKLKAGLSYPAALGQVLLTQSQAEPATIAFTPNNILAIEYLRALNRYAAAILPCPVKRQHAGYHEVDISAPFASATAIRKSVLENGCVPPTAAAVIPPASKTIIEKALHSGRGPVIAGAFETALLARLRTMPLSAIAELPDVTEGLQHRIADTALTATGWDELLSAIKCKRYTHTRLQRILLHALLGTTKAAIEEFDHAGPLYARVLAFSEQGKELLRQASQQSTIPLITKTTHFLNSQQRYMAPLTPLQTMLAVDSTASDIYSLGFANPALRYGGWDFRQSPVYLTTRPPATV</sequence>
<name>A0A1H8QTB6_9FIRM</name>
<comment type="function">
    <text evidence="2">Catalyzes the formation of N(4)-acetylcytidine (ac(4)C) at the wobble position of elongator tRNA(Met), using acetate and ATP as substrates. First activates an acetate ion to form acetyladenylate (Ac-AMP) and then transfers the acetyl group to tRNA to form ac(4)C34.</text>
</comment>
<dbReference type="InterPro" id="IPR014729">
    <property type="entry name" value="Rossmann-like_a/b/a_fold"/>
</dbReference>
<dbReference type="STRING" id="112903.SAMN04490178_10347"/>
<feature type="binding site" evidence="2">
    <location>
        <position position="102"/>
    </location>
    <ligand>
        <name>ATP</name>
        <dbReference type="ChEBI" id="CHEBI:30616"/>
    </ligand>
</feature>
<dbReference type="PANTHER" id="PTHR37825">
    <property type="entry name" value="TRNA(MET) CYTIDINE ACETATE LIGASE"/>
    <property type="match status" value="1"/>
</dbReference>
<keyword evidence="2" id="KW-0694">RNA-binding</keyword>
<feature type="binding site" evidence="2">
    <location>
        <position position="161"/>
    </location>
    <ligand>
        <name>ATP</name>
        <dbReference type="ChEBI" id="CHEBI:30616"/>
    </ligand>
</feature>
<dbReference type="RefSeq" id="WP_091744027.1">
    <property type="nucleotide sequence ID" value="NZ_FODY01000003.1"/>
</dbReference>
<gene>
    <name evidence="2" type="primary">tmcAL</name>
    <name evidence="3" type="ORF">SAMN04490178_10347</name>
</gene>
<keyword evidence="2" id="KW-0436">Ligase</keyword>
<reference evidence="3 4" key="1">
    <citation type="submission" date="2016-10" db="EMBL/GenBank/DDBJ databases">
        <authorList>
            <person name="de Groot N.N."/>
        </authorList>
    </citation>
    <scope>NUCLEOTIDE SEQUENCE [LARGE SCALE GENOMIC DNA]</scope>
    <source>
        <strain evidence="3 4">DSM 13305</strain>
    </source>
</reference>
<feature type="binding site" evidence="2">
    <location>
        <position position="186"/>
    </location>
    <ligand>
        <name>ATP</name>
        <dbReference type="ChEBI" id="CHEBI:30616"/>
    </ligand>
</feature>
<dbReference type="GO" id="GO:0005524">
    <property type="term" value="F:ATP binding"/>
    <property type="evidence" value="ECO:0007669"/>
    <property type="project" value="UniProtKB-KW"/>
</dbReference>
<evidence type="ECO:0000256" key="2">
    <source>
        <dbReference type="HAMAP-Rule" id="MF_01539"/>
    </source>
</evidence>
<dbReference type="EC" id="6.3.4.-" evidence="2"/>
<dbReference type="GO" id="GO:0005737">
    <property type="term" value="C:cytoplasm"/>
    <property type="evidence" value="ECO:0007669"/>
    <property type="project" value="UniProtKB-SubCell"/>
</dbReference>
<evidence type="ECO:0000256" key="1">
    <source>
        <dbReference type="ARBA" id="ARBA00022694"/>
    </source>
</evidence>
<dbReference type="OrthoDB" id="9769796at2"/>
<dbReference type="PANTHER" id="PTHR37825:SF1">
    <property type="entry name" value="TRNA(MET) CYTIDINE ACETATE LIGASE"/>
    <property type="match status" value="1"/>
</dbReference>
<dbReference type="SUPFAM" id="SSF52374">
    <property type="entry name" value="Nucleotidylyl transferase"/>
    <property type="match status" value="1"/>
</dbReference>
<proteinExistence type="inferred from homology"/>
<dbReference type="EMBL" id="FODY01000003">
    <property type="protein sequence ID" value="SEO57267.1"/>
    <property type="molecule type" value="Genomic_DNA"/>
</dbReference>
<dbReference type="Gene3D" id="3.40.50.620">
    <property type="entry name" value="HUPs"/>
    <property type="match status" value="1"/>
</dbReference>
<evidence type="ECO:0000313" key="3">
    <source>
        <dbReference type="EMBL" id="SEO57267.1"/>
    </source>
</evidence>
<keyword evidence="3" id="KW-0808">Transferase</keyword>
<dbReference type="Pfam" id="PF05636">
    <property type="entry name" value="HIGH_NTase1"/>
    <property type="match status" value="1"/>
</dbReference>
<dbReference type="GO" id="GO:0016879">
    <property type="term" value="F:ligase activity, forming carbon-nitrogen bonds"/>
    <property type="evidence" value="ECO:0007669"/>
    <property type="project" value="UniProtKB-UniRule"/>
</dbReference>
<feature type="binding site" evidence="2">
    <location>
        <begin position="7"/>
        <end position="20"/>
    </location>
    <ligand>
        <name>ATP</name>
        <dbReference type="ChEBI" id="CHEBI:30616"/>
    </ligand>
</feature>
<keyword evidence="4" id="KW-1185">Reference proteome</keyword>